<dbReference type="Pfam" id="PF01627">
    <property type="entry name" value="Hpt"/>
    <property type="match status" value="1"/>
</dbReference>
<dbReference type="GO" id="GO:0005737">
    <property type="term" value="C:cytoplasm"/>
    <property type="evidence" value="ECO:0007669"/>
    <property type="project" value="UniProtKB-SubCell"/>
</dbReference>
<dbReference type="PRINTS" id="PR00344">
    <property type="entry name" value="BCTRLSENSOR"/>
</dbReference>
<evidence type="ECO:0000256" key="13">
    <source>
        <dbReference type="ARBA" id="ARBA00035100"/>
    </source>
</evidence>
<evidence type="ECO:0000256" key="9">
    <source>
        <dbReference type="ARBA" id="ARBA00022741"/>
    </source>
</evidence>
<dbReference type="EC" id="2.7.13.3" evidence="3"/>
<dbReference type="PROSITE" id="PS50894">
    <property type="entry name" value="HPT"/>
    <property type="match status" value="1"/>
</dbReference>
<dbReference type="SMART" id="SM00260">
    <property type="entry name" value="CheW"/>
    <property type="match status" value="1"/>
</dbReference>
<evidence type="ECO:0000313" key="18">
    <source>
        <dbReference type="EMBL" id="MBJ6360302.1"/>
    </source>
</evidence>
<comment type="function">
    <text evidence="13">Involved in the transmission of sensory signals from the chemoreceptors to the flagellar motors. CheA is autophosphorylated; it can transfer its phosphate group to either CheB or CheY.</text>
</comment>
<keyword evidence="10" id="KW-0418">Kinase</keyword>
<evidence type="ECO:0000256" key="1">
    <source>
        <dbReference type="ARBA" id="ARBA00000085"/>
    </source>
</evidence>
<dbReference type="AlphaFoldDB" id="A0A934IVY9"/>
<evidence type="ECO:0000256" key="2">
    <source>
        <dbReference type="ARBA" id="ARBA00004496"/>
    </source>
</evidence>
<dbReference type="Pfam" id="PF07194">
    <property type="entry name" value="P2"/>
    <property type="match status" value="1"/>
</dbReference>
<dbReference type="Proteomes" id="UP000640274">
    <property type="component" value="Unassembled WGS sequence"/>
</dbReference>
<dbReference type="PROSITE" id="PS50109">
    <property type="entry name" value="HIS_KIN"/>
    <property type="match status" value="1"/>
</dbReference>
<dbReference type="Gene3D" id="1.10.287.560">
    <property type="entry name" value="Histidine kinase CheA-like, homodimeric domain"/>
    <property type="match status" value="1"/>
</dbReference>
<reference evidence="18" key="1">
    <citation type="submission" date="2020-12" db="EMBL/GenBank/DDBJ databases">
        <authorList>
            <person name="Huq M.A."/>
        </authorList>
    </citation>
    <scope>NUCLEOTIDE SEQUENCE</scope>
    <source>
        <strain evidence="18">MAHUQ-46</strain>
    </source>
</reference>
<dbReference type="SUPFAM" id="SSF47226">
    <property type="entry name" value="Histidine-containing phosphotransfer domain, HPT domain"/>
    <property type="match status" value="1"/>
</dbReference>
<organism evidence="18 19">
    <name type="scientific">Paenibacillus roseus</name>
    <dbReference type="NCBI Taxonomy" id="2798579"/>
    <lineage>
        <taxon>Bacteria</taxon>
        <taxon>Bacillati</taxon>
        <taxon>Bacillota</taxon>
        <taxon>Bacilli</taxon>
        <taxon>Bacillales</taxon>
        <taxon>Paenibacillaceae</taxon>
        <taxon>Paenibacillus</taxon>
    </lineage>
</organism>
<dbReference type="SUPFAM" id="SSF55052">
    <property type="entry name" value="CheY-binding domain of CheA"/>
    <property type="match status" value="1"/>
</dbReference>
<gene>
    <name evidence="18" type="ORF">JFN88_03065</name>
</gene>
<accession>A0A934IVY9</accession>
<keyword evidence="7 14" id="KW-0597">Phosphoprotein</keyword>
<dbReference type="InterPro" id="IPR036890">
    <property type="entry name" value="HATPase_C_sf"/>
</dbReference>
<feature type="domain" description="CheW-like" evidence="16">
    <location>
        <begin position="512"/>
        <end position="650"/>
    </location>
</feature>
<comment type="catalytic activity">
    <reaction evidence="1">
        <text>ATP + protein L-histidine = ADP + protein N-phospho-L-histidine.</text>
        <dbReference type="EC" id="2.7.13.3"/>
    </reaction>
</comment>
<dbReference type="InterPro" id="IPR004105">
    <property type="entry name" value="CheA-like_dim"/>
</dbReference>
<dbReference type="Gene3D" id="3.30.565.10">
    <property type="entry name" value="Histidine kinase-like ATPase, C-terminal domain"/>
    <property type="match status" value="1"/>
</dbReference>
<evidence type="ECO:0000313" key="19">
    <source>
        <dbReference type="Proteomes" id="UP000640274"/>
    </source>
</evidence>
<dbReference type="SMART" id="SM01231">
    <property type="entry name" value="H-kinase_dim"/>
    <property type="match status" value="1"/>
</dbReference>
<comment type="subcellular location">
    <subcellularLocation>
        <location evidence="2">Cytoplasm</location>
    </subcellularLocation>
</comment>
<dbReference type="InterPro" id="IPR051315">
    <property type="entry name" value="Bact_Chemotaxis_CheA"/>
</dbReference>
<evidence type="ECO:0000256" key="10">
    <source>
        <dbReference type="ARBA" id="ARBA00022777"/>
    </source>
</evidence>
<evidence type="ECO:0000256" key="11">
    <source>
        <dbReference type="ARBA" id="ARBA00022840"/>
    </source>
</evidence>
<evidence type="ECO:0000256" key="5">
    <source>
        <dbReference type="ARBA" id="ARBA00022490"/>
    </source>
</evidence>
<dbReference type="EMBL" id="JAELUP010000006">
    <property type="protein sequence ID" value="MBJ6360302.1"/>
    <property type="molecule type" value="Genomic_DNA"/>
</dbReference>
<dbReference type="PROSITE" id="PS50851">
    <property type="entry name" value="CHEW"/>
    <property type="match status" value="1"/>
</dbReference>
<keyword evidence="6" id="KW-0145">Chemotaxis</keyword>
<dbReference type="InterPro" id="IPR010808">
    <property type="entry name" value="CheA_P2-bd"/>
</dbReference>
<dbReference type="RefSeq" id="WP_199017828.1">
    <property type="nucleotide sequence ID" value="NZ_JAELUP010000006.1"/>
</dbReference>
<dbReference type="InterPro" id="IPR005467">
    <property type="entry name" value="His_kinase_dom"/>
</dbReference>
<dbReference type="Pfam" id="PF01584">
    <property type="entry name" value="CheW"/>
    <property type="match status" value="1"/>
</dbReference>
<dbReference type="CDD" id="cd00731">
    <property type="entry name" value="CheA_reg"/>
    <property type="match status" value="1"/>
</dbReference>
<dbReference type="InterPro" id="IPR036061">
    <property type="entry name" value="CheW-like_dom_sf"/>
</dbReference>
<keyword evidence="12" id="KW-0902">Two-component regulatory system</keyword>
<dbReference type="InterPro" id="IPR035891">
    <property type="entry name" value="CheY-binding_CheA"/>
</dbReference>
<keyword evidence="5" id="KW-0963">Cytoplasm</keyword>
<dbReference type="PANTHER" id="PTHR43395">
    <property type="entry name" value="SENSOR HISTIDINE KINASE CHEA"/>
    <property type="match status" value="1"/>
</dbReference>
<evidence type="ECO:0000256" key="4">
    <source>
        <dbReference type="ARBA" id="ARBA00021495"/>
    </source>
</evidence>
<dbReference type="CDD" id="cd00088">
    <property type="entry name" value="HPT"/>
    <property type="match status" value="1"/>
</dbReference>
<dbReference type="FunFam" id="3.30.565.10:FF:000016">
    <property type="entry name" value="Chemotaxis protein CheA, putative"/>
    <property type="match status" value="1"/>
</dbReference>
<comment type="caution">
    <text evidence="18">The sequence shown here is derived from an EMBL/GenBank/DDBJ whole genome shotgun (WGS) entry which is preliminary data.</text>
</comment>
<dbReference type="InterPro" id="IPR036641">
    <property type="entry name" value="HPT_dom_sf"/>
</dbReference>
<dbReference type="Pfam" id="PF02518">
    <property type="entry name" value="HATPase_c"/>
    <property type="match status" value="1"/>
</dbReference>
<dbReference type="Gene3D" id="1.20.120.160">
    <property type="entry name" value="HPT domain"/>
    <property type="match status" value="1"/>
</dbReference>
<dbReference type="GO" id="GO:0000155">
    <property type="term" value="F:phosphorelay sensor kinase activity"/>
    <property type="evidence" value="ECO:0007669"/>
    <property type="project" value="InterPro"/>
</dbReference>
<dbReference type="InterPro" id="IPR037006">
    <property type="entry name" value="CheA-like_homodim_sf"/>
</dbReference>
<dbReference type="SMART" id="SM00073">
    <property type="entry name" value="HPT"/>
    <property type="match status" value="1"/>
</dbReference>
<sequence>MTEQQQAELYLEMYVFESEQLIGQLEAILLECEKSGSFASEAVDEIFRSMHTLKGSAAMMQFACISEVAHAIEDLFYALRLNPLDSDSFGQLFELILTGLDFIKAETLKLRQGHEPDGNAESIVAGIKSFLDYWNKAETEREYMAVVFFDEGCQMENVRAYNLLRQLADRGLEPLFYEPVGILEGEDTVDIIRNEGFKLNLCSASPEEDIRDCLHSIAFVREVQLRPVSHLQSDSQVTAVADEDFKETASQYERRDIPAQTLISVNVGKLDQLMDLVGELVIAEAMVTQHEELKDIASDHFQKAAVHLRKITGELQNIVMSIRMVPLATTFHKMHRIVRDMGKKLDKEVDIHIIGEETEVDKNIIEHIADPLMHLVRNAVDHGMENTQERLAAGKTAIGSLTLEARNAGSDVIILVRDDGRGLDKDKIFNRAVAHGLIIGREQTDMSDREIFNLIFLPGFSTKENVTEYSGRGVGMDVAFKNIENVGGSIAIESVKGEGTVISLKIPLTLAIIDGMNVRVGNSRYTIPTTAIQESFKPRLTDTLVDPVGNEMIMLRGECYPILRLHEQFGKGERGGNLNDGVLVVVEQEERRLCLLVDELLGQQQVVVKTLPAYIRNLKKINGLAGCTLLGDGSISLILDVAGLMDTNGAAKGRLHQGILKRE</sequence>
<keyword evidence="9" id="KW-0547">Nucleotide-binding</keyword>
<dbReference type="InterPro" id="IPR003594">
    <property type="entry name" value="HATPase_dom"/>
</dbReference>
<dbReference type="GO" id="GO:0006935">
    <property type="term" value="P:chemotaxis"/>
    <property type="evidence" value="ECO:0007669"/>
    <property type="project" value="UniProtKB-KW"/>
</dbReference>
<dbReference type="SUPFAM" id="SSF55874">
    <property type="entry name" value="ATPase domain of HSP90 chaperone/DNA topoisomerase II/histidine kinase"/>
    <property type="match status" value="1"/>
</dbReference>
<keyword evidence="11" id="KW-0067">ATP-binding</keyword>
<name>A0A934IVY9_9BACL</name>
<feature type="modified residue" description="Phosphohistidine" evidence="14">
    <location>
        <position position="51"/>
    </location>
</feature>
<evidence type="ECO:0000256" key="3">
    <source>
        <dbReference type="ARBA" id="ARBA00012438"/>
    </source>
</evidence>
<dbReference type="GO" id="GO:0005524">
    <property type="term" value="F:ATP binding"/>
    <property type="evidence" value="ECO:0007669"/>
    <property type="project" value="UniProtKB-KW"/>
</dbReference>
<evidence type="ECO:0000256" key="12">
    <source>
        <dbReference type="ARBA" id="ARBA00023012"/>
    </source>
</evidence>
<evidence type="ECO:0000256" key="6">
    <source>
        <dbReference type="ARBA" id="ARBA00022500"/>
    </source>
</evidence>
<evidence type="ECO:0000259" key="17">
    <source>
        <dbReference type="PROSITE" id="PS50894"/>
    </source>
</evidence>
<dbReference type="Gene3D" id="2.30.30.40">
    <property type="entry name" value="SH3 Domains"/>
    <property type="match status" value="1"/>
</dbReference>
<keyword evidence="8" id="KW-0808">Transferase</keyword>
<evidence type="ECO:0000256" key="8">
    <source>
        <dbReference type="ARBA" id="ARBA00022679"/>
    </source>
</evidence>
<feature type="domain" description="HPt" evidence="17">
    <location>
        <begin position="3"/>
        <end position="110"/>
    </location>
</feature>
<protein>
    <recommendedName>
        <fullName evidence="4">Chemotaxis protein CheA</fullName>
        <ecNumber evidence="3">2.7.13.3</ecNumber>
    </recommendedName>
</protein>
<evidence type="ECO:0000256" key="14">
    <source>
        <dbReference type="PROSITE-ProRule" id="PRU00110"/>
    </source>
</evidence>
<dbReference type="Pfam" id="PF02895">
    <property type="entry name" value="H-kinase_dim"/>
    <property type="match status" value="1"/>
</dbReference>
<evidence type="ECO:0000259" key="15">
    <source>
        <dbReference type="PROSITE" id="PS50109"/>
    </source>
</evidence>
<dbReference type="PANTHER" id="PTHR43395:SF10">
    <property type="entry name" value="CHEMOTAXIS PROTEIN CHEA"/>
    <property type="match status" value="1"/>
</dbReference>
<evidence type="ECO:0000259" key="16">
    <source>
        <dbReference type="PROSITE" id="PS50851"/>
    </source>
</evidence>
<dbReference type="SUPFAM" id="SSF50341">
    <property type="entry name" value="CheW-like"/>
    <property type="match status" value="1"/>
</dbReference>
<dbReference type="InterPro" id="IPR002545">
    <property type="entry name" value="CheW-lke_dom"/>
</dbReference>
<evidence type="ECO:0000256" key="7">
    <source>
        <dbReference type="ARBA" id="ARBA00022553"/>
    </source>
</evidence>
<dbReference type="InterPro" id="IPR036097">
    <property type="entry name" value="HisK_dim/P_sf"/>
</dbReference>
<dbReference type="InterPro" id="IPR004358">
    <property type="entry name" value="Sig_transdc_His_kin-like_C"/>
</dbReference>
<feature type="domain" description="Histidine kinase" evidence="15">
    <location>
        <begin position="307"/>
        <end position="510"/>
    </location>
</feature>
<dbReference type="SMART" id="SM00387">
    <property type="entry name" value="HATPase_c"/>
    <property type="match status" value="1"/>
</dbReference>
<proteinExistence type="predicted"/>
<keyword evidence="19" id="KW-1185">Reference proteome</keyword>
<dbReference type="SUPFAM" id="SSF47384">
    <property type="entry name" value="Homodimeric domain of signal transducing histidine kinase"/>
    <property type="match status" value="1"/>
</dbReference>
<dbReference type="InterPro" id="IPR008207">
    <property type="entry name" value="Sig_transdc_His_kin_Hpt_dom"/>
</dbReference>
<dbReference type="CDD" id="cd16916">
    <property type="entry name" value="HATPase_CheA-like"/>
    <property type="match status" value="1"/>
</dbReference>